<organism evidence="1 2">
    <name type="scientific">Hygrophoropsis aurantiaca</name>
    <dbReference type="NCBI Taxonomy" id="72124"/>
    <lineage>
        <taxon>Eukaryota</taxon>
        <taxon>Fungi</taxon>
        <taxon>Dikarya</taxon>
        <taxon>Basidiomycota</taxon>
        <taxon>Agaricomycotina</taxon>
        <taxon>Agaricomycetes</taxon>
        <taxon>Agaricomycetidae</taxon>
        <taxon>Boletales</taxon>
        <taxon>Coniophorineae</taxon>
        <taxon>Hygrophoropsidaceae</taxon>
        <taxon>Hygrophoropsis</taxon>
    </lineage>
</organism>
<comment type="caution">
    <text evidence="1">The sequence shown here is derived from an EMBL/GenBank/DDBJ whole genome shotgun (WGS) entry which is preliminary data.</text>
</comment>
<evidence type="ECO:0000313" key="2">
    <source>
        <dbReference type="Proteomes" id="UP000790377"/>
    </source>
</evidence>
<accession>A0ACB8A377</accession>
<dbReference type="EMBL" id="MU267859">
    <property type="protein sequence ID" value="KAH7907914.1"/>
    <property type="molecule type" value="Genomic_DNA"/>
</dbReference>
<dbReference type="Proteomes" id="UP000790377">
    <property type="component" value="Unassembled WGS sequence"/>
</dbReference>
<protein>
    <submittedName>
        <fullName evidence="1">Uncharacterized protein</fullName>
    </submittedName>
</protein>
<name>A0ACB8A377_9AGAM</name>
<gene>
    <name evidence="1" type="ORF">BJ138DRAFT_422623</name>
</gene>
<evidence type="ECO:0000313" key="1">
    <source>
        <dbReference type="EMBL" id="KAH7907914.1"/>
    </source>
</evidence>
<keyword evidence="2" id="KW-1185">Reference proteome</keyword>
<reference evidence="1" key="1">
    <citation type="journal article" date="2021" name="New Phytol.">
        <title>Evolutionary innovations through gain and loss of genes in the ectomycorrhizal Boletales.</title>
        <authorList>
            <person name="Wu G."/>
            <person name="Miyauchi S."/>
            <person name="Morin E."/>
            <person name="Kuo A."/>
            <person name="Drula E."/>
            <person name="Varga T."/>
            <person name="Kohler A."/>
            <person name="Feng B."/>
            <person name="Cao Y."/>
            <person name="Lipzen A."/>
            <person name="Daum C."/>
            <person name="Hundley H."/>
            <person name="Pangilinan J."/>
            <person name="Johnson J."/>
            <person name="Barry K."/>
            <person name="LaButti K."/>
            <person name="Ng V."/>
            <person name="Ahrendt S."/>
            <person name="Min B."/>
            <person name="Choi I.G."/>
            <person name="Park H."/>
            <person name="Plett J.M."/>
            <person name="Magnuson J."/>
            <person name="Spatafora J.W."/>
            <person name="Nagy L.G."/>
            <person name="Henrissat B."/>
            <person name="Grigoriev I.V."/>
            <person name="Yang Z.L."/>
            <person name="Xu J."/>
            <person name="Martin F.M."/>
        </authorList>
    </citation>
    <scope>NUCLEOTIDE SEQUENCE</scope>
    <source>
        <strain evidence="1">ATCC 28755</strain>
    </source>
</reference>
<proteinExistence type="predicted"/>
<sequence length="125" mass="13845">MLFFSWLHNLSSHVASIYCLMSSQFALFLICLCFSLQHQTQDERAPSAGAKSLAIPFDQARFMPIEAGKTKCPACVQDAKRWTMFPIRLGARIRIPIGGSYLIRIGVVDVSLCCAVFEGELGIES</sequence>